<dbReference type="Proteomes" id="UP000216682">
    <property type="component" value="Unassembled WGS sequence"/>
</dbReference>
<evidence type="ECO:0000313" key="9">
    <source>
        <dbReference type="EMBL" id="OZT77249.1"/>
    </source>
</evidence>
<dbReference type="AlphaFoldDB" id="A0A265E6M3"/>
<dbReference type="PANTHER" id="PTHR42879">
    <property type="entry name" value="3-OXOACYL-(ACYL-CARRIER-PROTEIN) REDUCTASE"/>
    <property type="match status" value="1"/>
</dbReference>
<dbReference type="SUPFAM" id="SSF51735">
    <property type="entry name" value="NAD(P)-binding Rossmann-fold domains"/>
    <property type="match status" value="1"/>
</dbReference>
<evidence type="ECO:0000256" key="1">
    <source>
        <dbReference type="ARBA" id="ARBA00003200"/>
    </source>
</evidence>
<dbReference type="Gene3D" id="3.40.50.720">
    <property type="entry name" value="NAD(P)-binding Rossmann-like Domain"/>
    <property type="match status" value="1"/>
</dbReference>
<evidence type="ECO:0000256" key="8">
    <source>
        <dbReference type="ARBA" id="ARBA00047315"/>
    </source>
</evidence>
<dbReference type="EC" id="1.1.1.304" evidence="3"/>
<dbReference type="Pfam" id="PF13561">
    <property type="entry name" value="adh_short_C2"/>
    <property type="match status" value="1"/>
</dbReference>
<organism evidence="9 10">
    <name type="scientific">Salinicoccus roseus</name>
    <dbReference type="NCBI Taxonomy" id="45670"/>
    <lineage>
        <taxon>Bacteria</taxon>
        <taxon>Bacillati</taxon>
        <taxon>Bacillota</taxon>
        <taxon>Bacilli</taxon>
        <taxon>Bacillales</taxon>
        <taxon>Staphylococcaceae</taxon>
        <taxon>Salinicoccus</taxon>
    </lineage>
</organism>
<dbReference type="GO" id="GO:0008206">
    <property type="term" value="P:bile acid metabolic process"/>
    <property type="evidence" value="ECO:0007669"/>
    <property type="project" value="UniProtKB-ARBA"/>
</dbReference>
<accession>A0A265E6M3</accession>
<evidence type="ECO:0000313" key="10">
    <source>
        <dbReference type="Proteomes" id="UP000216682"/>
    </source>
</evidence>
<comment type="similarity">
    <text evidence="2">Belongs to the short-chain dehydrogenases/reductases (SDR) family.</text>
</comment>
<comment type="function">
    <text evidence="1">Catalyzes the irreversible reduction of 2,3-butanediol to (S)-acetoin in the presence of NADH.</text>
</comment>
<evidence type="ECO:0000256" key="3">
    <source>
        <dbReference type="ARBA" id="ARBA00012848"/>
    </source>
</evidence>
<evidence type="ECO:0000256" key="2">
    <source>
        <dbReference type="ARBA" id="ARBA00006484"/>
    </source>
</evidence>
<dbReference type="GO" id="GO:0052588">
    <property type="term" value="F:diacetyl reductase ((S)-acetoin forming) (NAD+) activity"/>
    <property type="evidence" value="ECO:0007669"/>
    <property type="project" value="UniProtKB-EC"/>
</dbReference>
<protein>
    <recommendedName>
        <fullName evidence="4">Diacetyl reductase [(S)-acetoin forming]</fullName>
        <ecNumber evidence="3">1.1.1.304</ecNumber>
    </recommendedName>
    <alternativeName>
        <fullName evidence="6">Acetoin(diacetyl) reductase</fullName>
    </alternativeName>
    <alternativeName>
        <fullName evidence="7">Meso-2,3-butanediol dehydrogenase</fullName>
    </alternativeName>
</protein>
<evidence type="ECO:0000256" key="4">
    <source>
        <dbReference type="ARBA" id="ARBA00016110"/>
    </source>
</evidence>
<proteinExistence type="inferred from homology"/>
<name>A0A265E6M3_9STAP</name>
<keyword evidence="5" id="KW-0560">Oxidoreductase</keyword>
<comment type="catalytic activity">
    <reaction evidence="8">
        <text>(S)-acetoin + NAD(+) = diacetyl + NADH + H(+)</text>
        <dbReference type="Rhea" id="RHEA:27286"/>
        <dbReference type="ChEBI" id="CHEBI:15378"/>
        <dbReference type="ChEBI" id="CHEBI:15687"/>
        <dbReference type="ChEBI" id="CHEBI:16583"/>
        <dbReference type="ChEBI" id="CHEBI:57540"/>
        <dbReference type="ChEBI" id="CHEBI:57945"/>
        <dbReference type="EC" id="1.1.1.304"/>
    </reaction>
</comment>
<evidence type="ECO:0000256" key="5">
    <source>
        <dbReference type="ARBA" id="ARBA00023002"/>
    </source>
</evidence>
<dbReference type="PANTHER" id="PTHR42879:SF6">
    <property type="entry name" value="NADPH-DEPENDENT REDUCTASE BACG"/>
    <property type="match status" value="1"/>
</dbReference>
<gene>
    <name evidence="9" type="ORF">CFN03_09260</name>
</gene>
<evidence type="ECO:0000256" key="7">
    <source>
        <dbReference type="ARBA" id="ARBA00031758"/>
    </source>
</evidence>
<evidence type="ECO:0000256" key="6">
    <source>
        <dbReference type="ARBA" id="ARBA00029989"/>
    </source>
</evidence>
<comment type="caution">
    <text evidence="9">The sequence shown here is derived from an EMBL/GenBank/DDBJ whole genome shotgun (WGS) entry which is preliminary data.</text>
</comment>
<dbReference type="InterPro" id="IPR050259">
    <property type="entry name" value="SDR"/>
</dbReference>
<dbReference type="PRINTS" id="PR00081">
    <property type="entry name" value="GDHRDH"/>
</dbReference>
<reference evidence="9 10" key="1">
    <citation type="submission" date="2017-07" db="EMBL/GenBank/DDBJ databases">
        <title>Shotgun whole genome sequences of three halophilic bacterial isolates.</title>
        <authorList>
            <person name="Pozzo T."/>
            <person name="Higdon S.M."/>
            <person name="Quillaguaman J."/>
        </authorList>
    </citation>
    <scope>NUCLEOTIDE SEQUENCE [LARGE SCALE GENOMIC DNA]</scope>
    <source>
        <strain evidence="9 10">BU-1</strain>
    </source>
</reference>
<dbReference type="RefSeq" id="WP_094906759.1">
    <property type="nucleotide sequence ID" value="NZ_NPEZ01000003.1"/>
</dbReference>
<dbReference type="InterPro" id="IPR036291">
    <property type="entry name" value="NAD(P)-bd_dom_sf"/>
</dbReference>
<dbReference type="InterPro" id="IPR002347">
    <property type="entry name" value="SDR_fam"/>
</dbReference>
<dbReference type="FunFam" id="3.40.50.720:FF:000084">
    <property type="entry name" value="Short-chain dehydrogenase reductase"/>
    <property type="match status" value="1"/>
</dbReference>
<dbReference type="PRINTS" id="PR00080">
    <property type="entry name" value="SDRFAMILY"/>
</dbReference>
<dbReference type="EMBL" id="NPEZ01000003">
    <property type="protein sequence ID" value="OZT77249.1"/>
    <property type="molecule type" value="Genomic_DNA"/>
</dbReference>
<sequence>MDFGYEGKVAVITGSSKGIGRKTAEQMVKLGAKVMLVARGEAGLKEAKEEISRFGEVDYVVADVKEDAAASQIVEQTVEKFGRLDVLINNAGGSFAKPFEEVSVSDWEQDLDLKLMAAVRISNAALPHLKKQGGAILNLTAVLGKTPPASSLPTSVSRAAGMAMTKAMSKDLGKYGIRVNTVCIGLIRSEQIEEKWKSEAPDLTWEEYSRLDKHDIPLGRIGDTEEAANVITFLCSDLASYVSGDAVNIDGGSGHAL</sequence>